<feature type="domain" description="CAAX prenyl protease 2/Lysostaphin resistance protein A-like" evidence="2">
    <location>
        <begin position="135"/>
        <end position="221"/>
    </location>
</feature>
<dbReference type="GO" id="GO:0080120">
    <property type="term" value="P:CAAX-box protein maturation"/>
    <property type="evidence" value="ECO:0007669"/>
    <property type="project" value="UniProtKB-ARBA"/>
</dbReference>
<dbReference type="eggNOG" id="ENOG502SBFQ">
    <property type="taxonomic scope" value="Eukaryota"/>
</dbReference>
<feature type="transmembrane region" description="Helical" evidence="1">
    <location>
        <begin position="59"/>
        <end position="78"/>
    </location>
</feature>
<keyword evidence="1" id="KW-0472">Membrane</keyword>
<dbReference type="OMA" id="IFSWPAF"/>
<dbReference type="EnsemblProtists" id="EKX36276">
    <property type="protein sequence ID" value="EKX36276"/>
    <property type="gene ID" value="GUITHDRAFT_145849"/>
</dbReference>
<dbReference type="InterPro" id="IPR003675">
    <property type="entry name" value="Rce1/LyrA-like_dom"/>
</dbReference>
<dbReference type="RefSeq" id="XP_005823256.1">
    <property type="nucleotide sequence ID" value="XM_005823199.1"/>
</dbReference>
<gene>
    <name evidence="3" type="ORF">GUITHDRAFT_145849</name>
</gene>
<keyword evidence="1" id="KW-0812">Transmembrane</keyword>
<keyword evidence="5" id="KW-1185">Reference proteome</keyword>
<dbReference type="Proteomes" id="UP000011087">
    <property type="component" value="Unassembled WGS sequence"/>
</dbReference>
<reference evidence="4" key="3">
    <citation type="submission" date="2016-03" db="UniProtKB">
        <authorList>
            <consortium name="EnsemblProtists"/>
        </authorList>
    </citation>
    <scope>IDENTIFICATION</scope>
</reference>
<reference evidence="3 5" key="1">
    <citation type="journal article" date="2012" name="Nature">
        <title>Algal genomes reveal evolutionary mosaicism and the fate of nucleomorphs.</title>
        <authorList>
            <consortium name="DOE Joint Genome Institute"/>
            <person name="Curtis B.A."/>
            <person name="Tanifuji G."/>
            <person name="Burki F."/>
            <person name="Gruber A."/>
            <person name="Irimia M."/>
            <person name="Maruyama S."/>
            <person name="Arias M.C."/>
            <person name="Ball S.G."/>
            <person name="Gile G.H."/>
            <person name="Hirakawa Y."/>
            <person name="Hopkins J.F."/>
            <person name="Kuo A."/>
            <person name="Rensing S.A."/>
            <person name="Schmutz J."/>
            <person name="Symeonidi A."/>
            <person name="Elias M."/>
            <person name="Eveleigh R.J."/>
            <person name="Herman E.K."/>
            <person name="Klute M.J."/>
            <person name="Nakayama T."/>
            <person name="Obornik M."/>
            <person name="Reyes-Prieto A."/>
            <person name="Armbrust E.V."/>
            <person name="Aves S.J."/>
            <person name="Beiko R.G."/>
            <person name="Coutinho P."/>
            <person name="Dacks J.B."/>
            <person name="Durnford D.G."/>
            <person name="Fast N.M."/>
            <person name="Green B.R."/>
            <person name="Grisdale C.J."/>
            <person name="Hempel F."/>
            <person name="Henrissat B."/>
            <person name="Hoppner M.P."/>
            <person name="Ishida K."/>
            <person name="Kim E."/>
            <person name="Koreny L."/>
            <person name="Kroth P.G."/>
            <person name="Liu Y."/>
            <person name="Malik S.B."/>
            <person name="Maier U.G."/>
            <person name="McRose D."/>
            <person name="Mock T."/>
            <person name="Neilson J.A."/>
            <person name="Onodera N.T."/>
            <person name="Poole A.M."/>
            <person name="Pritham E.J."/>
            <person name="Richards T.A."/>
            <person name="Rocap G."/>
            <person name="Roy S.W."/>
            <person name="Sarai C."/>
            <person name="Schaack S."/>
            <person name="Shirato S."/>
            <person name="Slamovits C.H."/>
            <person name="Spencer D.F."/>
            <person name="Suzuki S."/>
            <person name="Worden A.Z."/>
            <person name="Zauner S."/>
            <person name="Barry K."/>
            <person name="Bell C."/>
            <person name="Bharti A.K."/>
            <person name="Crow J.A."/>
            <person name="Grimwood J."/>
            <person name="Kramer R."/>
            <person name="Lindquist E."/>
            <person name="Lucas S."/>
            <person name="Salamov A."/>
            <person name="McFadden G.I."/>
            <person name="Lane C.E."/>
            <person name="Keeling P.J."/>
            <person name="Gray M.W."/>
            <person name="Grigoriev I.V."/>
            <person name="Archibald J.M."/>
        </authorList>
    </citation>
    <scope>NUCLEOTIDE SEQUENCE</scope>
    <source>
        <strain evidence="3 5">CCMP2712</strain>
    </source>
</reference>
<evidence type="ECO:0000313" key="5">
    <source>
        <dbReference type="Proteomes" id="UP000011087"/>
    </source>
</evidence>
<feature type="transmembrane region" description="Helical" evidence="1">
    <location>
        <begin position="163"/>
        <end position="179"/>
    </location>
</feature>
<dbReference type="EMBL" id="JH993076">
    <property type="protein sequence ID" value="EKX36276.1"/>
    <property type="molecule type" value="Genomic_DNA"/>
</dbReference>
<keyword evidence="1" id="KW-1133">Transmembrane helix</keyword>
<dbReference type="GeneID" id="17293070"/>
<organism evidence="3">
    <name type="scientific">Guillardia theta (strain CCMP2712)</name>
    <name type="common">Cryptophyte</name>
    <dbReference type="NCBI Taxonomy" id="905079"/>
    <lineage>
        <taxon>Eukaryota</taxon>
        <taxon>Cryptophyceae</taxon>
        <taxon>Pyrenomonadales</taxon>
        <taxon>Geminigeraceae</taxon>
        <taxon>Guillardia</taxon>
    </lineage>
</organism>
<dbReference type="KEGG" id="gtt:GUITHDRAFT_145849"/>
<proteinExistence type="predicted"/>
<dbReference type="PaxDb" id="55529-EKX36276"/>
<dbReference type="PANTHER" id="PTHR43592">
    <property type="entry name" value="CAAX AMINO TERMINAL PROTEASE"/>
    <property type="match status" value="1"/>
</dbReference>
<evidence type="ECO:0000313" key="4">
    <source>
        <dbReference type="EnsemblProtists" id="EKX36276"/>
    </source>
</evidence>
<dbReference type="AlphaFoldDB" id="L1IJ81"/>
<feature type="transmembrane region" description="Helical" evidence="1">
    <location>
        <begin position="134"/>
        <end position="151"/>
    </location>
</feature>
<sequence length="233" mass="25655">MPSQSWDLYTKSSESLSSLHTFFQLRHAGLQRFQSAKDEGVELEAEAAKPRGSLHPTNLYLLTSLFSIFAWLLSLDLSKGFDTSLSSIGLGFAWSLPLLAMSSLLQTLDLEPIKEIQALTEAFARKLFSGRPDYQLILFCICAGFGEELLFRGVLQQKLAESAGLIPAISLTSVAFGAAHFLTPTYFLLSFIGSIFFGVVLIQSNGNLLVPIIAHAVYDYVAVRLTLKQINEK</sequence>
<evidence type="ECO:0000256" key="1">
    <source>
        <dbReference type="SAM" id="Phobius"/>
    </source>
</evidence>
<reference evidence="5" key="2">
    <citation type="submission" date="2012-11" db="EMBL/GenBank/DDBJ databases">
        <authorList>
            <person name="Kuo A."/>
            <person name="Curtis B.A."/>
            <person name="Tanifuji G."/>
            <person name="Burki F."/>
            <person name="Gruber A."/>
            <person name="Irimia M."/>
            <person name="Maruyama S."/>
            <person name="Arias M.C."/>
            <person name="Ball S.G."/>
            <person name="Gile G.H."/>
            <person name="Hirakawa Y."/>
            <person name="Hopkins J.F."/>
            <person name="Rensing S.A."/>
            <person name="Schmutz J."/>
            <person name="Symeonidi A."/>
            <person name="Elias M."/>
            <person name="Eveleigh R.J."/>
            <person name="Herman E.K."/>
            <person name="Klute M.J."/>
            <person name="Nakayama T."/>
            <person name="Obornik M."/>
            <person name="Reyes-Prieto A."/>
            <person name="Armbrust E.V."/>
            <person name="Aves S.J."/>
            <person name="Beiko R.G."/>
            <person name="Coutinho P."/>
            <person name="Dacks J.B."/>
            <person name="Durnford D.G."/>
            <person name="Fast N.M."/>
            <person name="Green B.R."/>
            <person name="Grisdale C."/>
            <person name="Hempe F."/>
            <person name="Henrissat B."/>
            <person name="Hoppner M.P."/>
            <person name="Ishida K.-I."/>
            <person name="Kim E."/>
            <person name="Koreny L."/>
            <person name="Kroth P.G."/>
            <person name="Liu Y."/>
            <person name="Malik S.-B."/>
            <person name="Maier U.G."/>
            <person name="McRose D."/>
            <person name="Mock T."/>
            <person name="Neilson J.A."/>
            <person name="Onodera N.T."/>
            <person name="Poole A.M."/>
            <person name="Pritham E.J."/>
            <person name="Richards T.A."/>
            <person name="Rocap G."/>
            <person name="Roy S.W."/>
            <person name="Sarai C."/>
            <person name="Schaack S."/>
            <person name="Shirato S."/>
            <person name="Slamovits C.H."/>
            <person name="Spencer D.F."/>
            <person name="Suzuki S."/>
            <person name="Worden A.Z."/>
            <person name="Zauner S."/>
            <person name="Barry K."/>
            <person name="Bell C."/>
            <person name="Bharti A.K."/>
            <person name="Crow J.A."/>
            <person name="Grimwood J."/>
            <person name="Kramer R."/>
            <person name="Lindquist E."/>
            <person name="Lucas S."/>
            <person name="Salamov A."/>
            <person name="McFadden G.I."/>
            <person name="Lane C.E."/>
            <person name="Keeling P.J."/>
            <person name="Gray M.W."/>
            <person name="Grigoriev I.V."/>
            <person name="Archibald J.M."/>
        </authorList>
    </citation>
    <scope>NUCLEOTIDE SEQUENCE</scope>
    <source>
        <strain evidence="5">CCMP2712</strain>
    </source>
</reference>
<dbReference type="PANTHER" id="PTHR43592:SF15">
    <property type="entry name" value="CAAX AMINO TERMINAL PROTEASE FAMILY PROTEIN"/>
    <property type="match status" value="1"/>
</dbReference>
<dbReference type="HOGENOM" id="CLU_1191819_0_0_1"/>
<accession>L1IJ81</accession>
<name>L1IJ81_GUITC</name>
<dbReference type="GO" id="GO:0004175">
    <property type="term" value="F:endopeptidase activity"/>
    <property type="evidence" value="ECO:0007669"/>
    <property type="project" value="UniProtKB-ARBA"/>
</dbReference>
<feature type="transmembrane region" description="Helical" evidence="1">
    <location>
        <begin position="185"/>
        <end position="202"/>
    </location>
</feature>
<dbReference type="OrthoDB" id="496858at2759"/>
<evidence type="ECO:0000313" key="3">
    <source>
        <dbReference type="EMBL" id="EKX36276.1"/>
    </source>
</evidence>
<protein>
    <recommendedName>
        <fullName evidence="2">CAAX prenyl protease 2/Lysostaphin resistance protein A-like domain-containing protein</fullName>
    </recommendedName>
</protein>
<dbReference type="Pfam" id="PF02517">
    <property type="entry name" value="Rce1-like"/>
    <property type="match status" value="1"/>
</dbReference>
<evidence type="ECO:0000259" key="2">
    <source>
        <dbReference type="Pfam" id="PF02517"/>
    </source>
</evidence>